<evidence type="ECO:0000313" key="3">
    <source>
        <dbReference type="Proteomes" id="UP001162164"/>
    </source>
</evidence>
<dbReference type="Proteomes" id="UP001162164">
    <property type="component" value="Unassembled WGS sequence"/>
</dbReference>
<comment type="caution">
    <text evidence="2">The sequence shown here is derived from an EMBL/GenBank/DDBJ whole genome shotgun (WGS) entry which is preliminary data.</text>
</comment>
<reference evidence="2" key="1">
    <citation type="journal article" date="2023" name="Insect Mol. Biol.">
        <title>Genome sequencing provides insights into the evolution of gene families encoding plant cell wall-degrading enzymes in longhorned beetles.</title>
        <authorList>
            <person name="Shin N.R."/>
            <person name="Okamura Y."/>
            <person name="Kirsch R."/>
            <person name="Pauchet Y."/>
        </authorList>
    </citation>
    <scope>NUCLEOTIDE SEQUENCE</scope>
    <source>
        <strain evidence="2">MMC_N1</strain>
    </source>
</reference>
<keyword evidence="3" id="KW-1185">Reference proteome</keyword>
<feature type="compositionally biased region" description="Polar residues" evidence="1">
    <location>
        <begin position="225"/>
        <end position="246"/>
    </location>
</feature>
<name>A0ABQ9JVL1_9CUCU</name>
<gene>
    <name evidence="2" type="ORF">NQ317_002577</name>
</gene>
<feature type="region of interest" description="Disordered" evidence="1">
    <location>
        <begin position="224"/>
        <end position="246"/>
    </location>
</feature>
<sequence length="246" mass="27527">MKSCNSENSCPQNEYSEKVTDSLITKGYKPLKDRLSLVRGGNCFKITSLGEKWKGYECISPNNNDIRSQSLPDCLDENTKANYTEACDIHDKLICNTSPTHSPTNEWFKTWPERCDKLKGDRDDSSDSVVEIKTQNTHTKSQTCDMKNNSKNTISLNEALQNISLAYSPVTKQLHLVEKPVDKSNENIETPDNNKTFNKDLDCDILPVESDICLKRSKHKRTEAGSFSSTVSTLSGLSNPSTSGVY</sequence>
<evidence type="ECO:0000313" key="2">
    <source>
        <dbReference type="EMBL" id="KAJ8981383.1"/>
    </source>
</evidence>
<dbReference type="EMBL" id="JAPWTJ010000185">
    <property type="protein sequence ID" value="KAJ8981383.1"/>
    <property type="molecule type" value="Genomic_DNA"/>
</dbReference>
<proteinExistence type="predicted"/>
<protein>
    <submittedName>
        <fullName evidence="2">Uncharacterized protein</fullName>
    </submittedName>
</protein>
<accession>A0ABQ9JVL1</accession>
<evidence type="ECO:0000256" key="1">
    <source>
        <dbReference type="SAM" id="MobiDB-lite"/>
    </source>
</evidence>
<organism evidence="2 3">
    <name type="scientific">Molorchus minor</name>
    <dbReference type="NCBI Taxonomy" id="1323400"/>
    <lineage>
        <taxon>Eukaryota</taxon>
        <taxon>Metazoa</taxon>
        <taxon>Ecdysozoa</taxon>
        <taxon>Arthropoda</taxon>
        <taxon>Hexapoda</taxon>
        <taxon>Insecta</taxon>
        <taxon>Pterygota</taxon>
        <taxon>Neoptera</taxon>
        <taxon>Endopterygota</taxon>
        <taxon>Coleoptera</taxon>
        <taxon>Polyphaga</taxon>
        <taxon>Cucujiformia</taxon>
        <taxon>Chrysomeloidea</taxon>
        <taxon>Cerambycidae</taxon>
        <taxon>Lamiinae</taxon>
        <taxon>Monochamini</taxon>
        <taxon>Molorchus</taxon>
    </lineage>
</organism>